<keyword evidence="4" id="KW-1185">Reference proteome</keyword>
<feature type="compositionally biased region" description="Basic and acidic residues" evidence="1">
    <location>
        <begin position="640"/>
        <end position="654"/>
    </location>
</feature>
<reference evidence="3 4" key="1">
    <citation type="submission" date="2023-08" db="EMBL/GenBank/DDBJ databases">
        <title>Black Yeasts Isolated from many extreme environments.</title>
        <authorList>
            <person name="Coleine C."/>
            <person name="Stajich J.E."/>
            <person name="Selbmann L."/>
        </authorList>
    </citation>
    <scope>NUCLEOTIDE SEQUENCE [LARGE SCALE GENOMIC DNA]</scope>
    <source>
        <strain evidence="3 4">CCFEE 5910</strain>
    </source>
</reference>
<dbReference type="Gene3D" id="3.10.180.10">
    <property type="entry name" value="2,3-Dihydroxybiphenyl 1,2-Dioxygenase, domain 1"/>
    <property type="match status" value="1"/>
</dbReference>
<feature type="region of interest" description="Disordered" evidence="1">
    <location>
        <begin position="408"/>
        <end position="675"/>
    </location>
</feature>
<feature type="compositionally biased region" description="Low complexity" evidence="1">
    <location>
        <begin position="487"/>
        <end position="503"/>
    </location>
</feature>
<dbReference type="EMBL" id="JAVRRJ010000005">
    <property type="protein sequence ID" value="KAK5084283.1"/>
    <property type="molecule type" value="Genomic_DNA"/>
</dbReference>
<feature type="compositionally biased region" description="Low complexity" evidence="1">
    <location>
        <begin position="529"/>
        <end position="543"/>
    </location>
</feature>
<dbReference type="Proteomes" id="UP001309876">
    <property type="component" value="Unassembled WGS sequence"/>
</dbReference>
<feature type="compositionally biased region" description="Polar residues" evidence="1">
    <location>
        <begin position="208"/>
        <end position="246"/>
    </location>
</feature>
<comment type="caution">
    <text evidence="3">The sequence shown here is derived from an EMBL/GenBank/DDBJ whole genome shotgun (WGS) entry which is preliminary data.</text>
</comment>
<proteinExistence type="predicted"/>
<evidence type="ECO:0000256" key="1">
    <source>
        <dbReference type="SAM" id="MobiDB-lite"/>
    </source>
</evidence>
<dbReference type="SUPFAM" id="SSF54593">
    <property type="entry name" value="Glyoxalase/Bleomycin resistance protein/Dihydroxybiphenyl dioxygenase"/>
    <property type="match status" value="1"/>
</dbReference>
<dbReference type="PANTHER" id="PTHR35006:SF3">
    <property type="entry name" value="GLYOXALASE FAMILY PROTEIN (AFU_ORTHOLOGUE AFUA_3G06020)"/>
    <property type="match status" value="1"/>
</dbReference>
<dbReference type="InterPro" id="IPR037523">
    <property type="entry name" value="VOC_core"/>
</dbReference>
<feature type="domain" description="VOC" evidence="2">
    <location>
        <begin position="1"/>
        <end position="120"/>
    </location>
</feature>
<dbReference type="CDD" id="cd07262">
    <property type="entry name" value="VOC_like"/>
    <property type="match status" value="1"/>
</dbReference>
<feature type="compositionally biased region" description="Polar residues" evidence="1">
    <location>
        <begin position="149"/>
        <end position="168"/>
    </location>
</feature>
<gene>
    <name evidence="3" type="ORF">LTR05_005359</name>
</gene>
<feature type="compositionally biased region" description="Polar residues" evidence="1">
    <location>
        <begin position="555"/>
        <end position="585"/>
    </location>
</feature>
<organism evidence="3 4">
    <name type="scientific">Lithohypha guttulata</name>
    <dbReference type="NCBI Taxonomy" id="1690604"/>
    <lineage>
        <taxon>Eukaryota</taxon>
        <taxon>Fungi</taxon>
        <taxon>Dikarya</taxon>
        <taxon>Ascomycota</taxon>
        <taxon>Pezizomycotina</taxon>
        <taxon>Eurotiomycetes</taxon>
        <taxon>Chaetothyriomycetidae</taxon>
        <taxon>Chaetothyriales</taxon>
        <taxon>Trichomeriaceae</taxon>
        <taxon>Lithohypha</taxon>
    </lineage>
</organism>
<feature type="region of interest" description="Disordered" evidence="1">
    <location>
        <begin position="283"/>
        <end position="307"/>
    </location>
</feature>
<dbReference type="InterPro" id="IPR029068">
    <property type="entry name" value="Glyas_Bleomycin-R_OHBP_Dase"/>
</dbReference>
<evidence type="ECO:0000313" key="3">
    <source>
        <dbReference type="EMBL" id="KAK5084283.1"/>
    </source>
</evidence>
<evidence type="ECO:0000259" key="2">
    <source>
        <dbReference type="PROSITE" id="PS51819"/>
    </source>
</evidence>
<feature type="region of interest" description="Disordered" evidence="1">
    <location>
        <begin position="124"/>
        <end position="183"/>
    </location>
</feature>
<sequence length="675" mass="71685">MPSSITLTVKHLSTSTSFFLSTLQPLEYVYRGRIDNTIGFGLKDSPPDFWISQETPGVPAGAAHVAFPATSQSTVKDFFIAALKAGGRCHGEPALRDPATGYFSAAVIDFDGNSIEAVHRPDLIDEGYGSRPSSVSSVSSVKSKPVPSANASTVASRASTAKQASSEARSVAPSHVSKAVSGAPTTISAAASSVSKTASHVSKAHTAAPTQVSRAASHSSRAPTSISRAPPQSSGQYVSAQPDQAQTVTHTMPTGEVVTSILSETRGAIHLAQELVNHVRPALDSSNSAPNIRPSSNLSDPNSHKPSDTIVGTLLGVAAGAALHYAYTKATESGKKPEAISTAAPRPNIARTFTEPSFADGENRMYYYHEYARSPANHPYAIEAPPSAYGFSQHEPSRTGSQRYITMQNNDERLSDYTTSHRPRRRSSLSNIDVKSFASQSRASQAPKSSTRMLGAPPNSYRAPTAITMAETDNHSRSSGRSRSRSRVSSILRSNSVSGESKASRRSSSSRHASDEDLRSRAKSHISRRSSIVSRSPSITSQSEATTVKPIKPTPSATAPSHVSRAPTTTMTTAPSRAPSKTSTVIKPENTPLPPSRAGTTISASPSDYQSTHSKANKTVIGRMIEKDRQSALTKSVVGKLEDSRKLNVPRDEVEPSDSVSQISSVRSSRRSSRR</sequence>
<feature type="compositionally biased region" description="Polar residues" evidence="1">
    <location>
        <begin position="284"/>
        <end position="301"/>
    </location>
</feature>
<name>A0AAN7YFU4_9EURO</name>
<feature type="compositionally biased region" description="Polar residues" evidence="1">
    <location>
        <begin position="428"/>
        <end position="452"/>
    </location>
</feature>
<dbReference type="PANTHER" id="PTHR35006">
    <property type="entry name" value="GLYOXALASE FAMILY PROTEIN (AFU_ORTHOLOGUE AFUA_5G14830)"/>
    <property type="match status" value="1"/>
</dbReference>
<accession>A0AAN7YFU4</accession>
<dbReference type="AlphaFoldDB" id="A0AAN7YFU4"/>
<dbReference type="PROSITE" id="PS51819">
    <property type="entry name" value="VOC"/>
    <property type="match status" value="1"/>
</dbReference>
<feature type="region of interest" description="Disordered" evidence="1">
    <location>
        <begin position="200"/>
        <end position="246"/>
    </location>
</feature>
<feature type="compositionally biased region" description="Polar residues" evidence="1">
    <location>
        <begin position="598"/>
        <end position="614"/>
    </location>
</feature>
<protein>
    <recommendedName>
        <fullName evidence="2">VOC domain-containing protein</fullName>
    </recommendedName>
</protein>
<feature type="compositionally biased region" description="Low complexity" evidence="1">
    <location>
        <begin position="132"/>
        <end position="148"/>
    </location>
</feature>
<evidence type="ECO:0000313" key="4">
    <source>
        <dbReference type="Proteomes" id="UP001309876"/>
    </source>
</evidence>
<feature type="compositionally biased region" description="Low complexity" evidence="1">
    <location>
        <begin position="657"/>
        <end position="667"/>
    </location>
</feature>